<protein>
    <submittedName>
        <fullName evidence="3">Uncharacterized protein</fullName>
    </submittedName>
</protein>
<feature type="transmembrane region" description="Helical" evidence="1">
    <location>
        <begin position="179"/>
        <end position="202"/>
    </location>
</feature>
<evidence type="ECO:0000256" key="1">
    <source>
        <dbReference type="SAM" id="Phobius"/>
    </source>
</evidence>
<keyword evidence="1" id="KW-0472">Membrane</keyword>
<feature type="signal peptide" evidence="2">
    <location>
        <begin position="1"/>
        <end position="18"/>
    </location>
</feature>
<keyword evidence="1" id="KW-1133">Transmembrane helix</keyword>
<feature type="chain" id="PRO_5002665120" evidence="2">
    <location>
        <begin position="19"/>
        <end position="420"/>
    </location>
</feature>
<dbReference type="STRING" id="314230.DSM3645_05340"/>
<proteinExistence type="predicted"/>
<dbReference type="OrthoDB" id="258899at2"/>
<dbReference type="eggNOG" id="ENOG5032TV8">
    <property type="taxonomic scope" value="Bacteria"/>
</dbReference>
<accession>A3ZTW3</accession>
<feature type="transmembrane region" description="Helical" evidence="1">
    <location>
        <begin position="107"/>
        <end position="127"/>
    </location>
</feature>
<dbReference type="EMBL" id="AANZ01000011">
    <property type="protein sequence ID" value="EAQ80020.1"/>
    <property type="molecule type" value="Genomic_DNA"/>
</dbReference>
<comment type="caution">
    <text evidence="3">The sequence shown here is derived from an EMBL/GenBank/DDBJ whole genome shotgun (WGS) entry which is preliminary data.</text>
</comment>
<dbReference type="RefSeq" id="WP_002654664.1">
    <property type="nucleotide sequence ID" value="NZ_CH672377.1"/>
</dbReference>
<feature type="transmembrane region" description="Helical" evidence="1">
    <location>
        <begin position="222"/>
        <end position="255"/>
    </location>
</feature>
<evidence type="ECO:0000313" key="4">
    <source>
        <dbReference type="Proteomes" id="UP000004358"/>
    </source>
</evidence>
<dbReference type="AlphaFoldDB" id="A3ZTW3"/>
<sequence length="420" mass="47046">MRTILLTLLIFASTATLAAAVEPAAGKVAPVEHSEDVDSDHRTDPLYTSPTHVLSQYFGRRRSGLLTSGMENVVGITATGLSPLMVLSVTGPIVYFTTSAPDRGELFFFYQPWFWIITGICSLIVILKDTILTFASYLKSPLDVLGSLFNFVGFLFGFRLIIYLLGADLGNDPSLAEKFLTYLTIVVMLGFYAAIWIFGNLVEVIILLSPFPLVDTTLRFSRIAIVVVMYVLCWIHPLLGLMFALPILIIAALTLNRSLQALKLSARIGWDLVAWRRYRLSPAAESLTAFTVISLPRTPWFTLGQLVKKENGWHFRYRRFLIGPRVDNLVDLTNLQIVKGTLSSLAVQKQDERSRLLLRFPPGYRGQEETLAQILGGETADWSAITKIRDIWKNGRWPFSRKSAAKEIVNCDQPQPTNSR</sequence>
<dbReference type="HOGENOM" id="CLU_653244_0_0_0"/>
<keyword evidence="2" id="KW-0732">Signal</keyword>
<gene>
    <name evidence="3" type="ORF">DSM3645_05340</name>
</gene>
<dbReference type="Proteomes" id="UP000004358">
    <property type="component" value="Unassembled WGS sequence"/>
</dbReference>
<keyword evidence="1" id="KW-0812">Transmembrane</keyword>
<reference evidence="3 4" key="1">
    <citation type="submission" date="2006-02" db="EMBL/GenBank/DDBJ databases">
        <authorList>
            <person name="Amann R."/>
            <person name="Ferriera S."/>
            <person name="Johnson J."/>
            <person name="Kravitz S."/>
            <person name="Halpern A."/>
            <person name="Remington K."/>
            <person name="Beeson K."/>
            <person name="Tran B."/>
            <person name="Rogers Y.-H."/>
            <person name="Friedman R."/>
            <person name="Venter J.C."/>
        </authorList>
    </citation>
    <scope>NUCLEOTIDE SEQUENCE [LARGE SCALE GENOMIC DNA]</scope>
    <source>
        <strain evidence="3 4">DSM 3645</strain>
    </source>
</reference>
<evidence type="ECO:0000256" key="2">
    <source>
        <dbReference type="SAM" id="SignalP"/>
    </source>
</evidence>
<organism evidence="3 4">
    <name type="scientific">Blastopirellula marina DSM 3645</name>
    <dbReference type="NCBI Taxonomy" id="314230"/>
    <lineage>
        <taxon>Bacteria</taxon>
        <taxon>Pseudomonadati</taxon>
        <taxon>Planctomycetota</taxon>
        <taxon>Planctomycetia</taxon>
        <taxon>Pirellulales</taxon>
        <taxon>Pirellulaceae</taxon>
        <taxon>Blastopirellula</taxon>
    </lineage>
</organism>
<feature type="transmembrane region" description="Helical" evidence="1">
    <location>
        <begin position="73"/>
        <end position="95"/>
    </location>
</feature>
<name>A3ZTW3_9BACT</name>
<feature type="transmembrane region" description="Helical" evidence="1">
    <location>
        <begin position="147"/>
        <end position="167"/>
    </location>
</feature>
<evidence type="ECO:0000313" key="3">
    <source>
        <dbReference type="EMBL" id="EAQ80020.1"/>
    </source>
</evidence>